<dbReference type="PROSITE" id="PS51257">
    <property type="entry name" value="PROKAR_LIPOPROTEIN"/>
    <property type="match status" value="1"/>
</dbReference>
<dbReference type="EMBL" id="CP035492">
    <property type="protein sequence ID" value="QAY66509.1"/>
    <property type="molecule type" value="Genomic_DNA"/>
</dbReference>
<dbReference type="AlphaFoldDB" id="A0A4P6EXN9"/>
<keyword evidence="4" id="KW-1185">Reference proteome</keyword>
<keyword evidence="2" id="KW-0732">Signal</keyword>
<keyword evidence="1" id="KW-0812">Transmembrane</keyword>
<keyword evidence="1" id="KW-0472">Membrane</keyword>
<evidence type="ECO:0000256" key="2">
    <source>
        <dbReference type="SAM" id="SignalP"/>
    </source>
</evidence>
<dbReference type="Proteomes" id="UP000293568">
    <property type="component" value="Chromosome"/>
</dbReference>
<feature type="chain" id="PRO_5020236111" description="DUF3153 domain-containing protein" evidence="2">
    <location>
        <begin position="28"/>
        <end position="245"/>
    </location>
</feature>
<evidence type="ECO:0000313" key="3">
    <source>
        <dbReference type="EMBL" id="QAY66509.1"/>
    </source>
</evidence>
<dbReference type="KEGG" id="pprt:ET464_08885"/>
<feature type="signal peptide" evidence="2">
    <location>
        <begin position="1"/>
        <end position="27"/>
    </location>
</feature>
<organism evidence="3 4">
    <name type="scientific">Paenibacillus protaetiae</name>
    <dbReference type="NCBI Taxonomy" id="2509456"/>
    <lineage>
        <taxon>Bacteria</taxon>
        <taxon>Bacillati</taxon>
        <taxon>Bacillota</taxon>
        <taxon>Bacilli</taxon>
        <taxon>Bacillales</taxon>
        <taxon>Paenibacillaceae</taxon>
        <taxon>Paenibacillus</taxon>
    </lineage>
</organism>
<evidence type="ECO:0000256" key="1">
    <source>
        <dbReference type="SAM" id="Phobius"/>
    </source>
</evidence>
<proteinExistence type="predicted"/>
<dbReference type="OrthoDB" id="2988624at2"/>
<reference evidence="3 4" key="1">
    <citation type="submission" date="2019-01" db="EMBL/GenBank/DDBJ databases">
        <title>Genome sequencing of strain FW100M-2.</title>
        <authorList>
            <person name="Heo J."/>
            <person name="Kim S.-J."/>
            <person name="Kim J.-S."/>
            <person name="Hong S.-B."/>
            <person name="Kwon S.-W."/>
        </authorList>
    </citation>
    <scope>NUCLEOTIDE SEQUENCE [LARGE SCALE GENOMIC DNA]</scope>
    <source>
        <strain evidence="3 4">FW100M-2</strain>
    </source>
</reference>
<accession>A0A4P6EXN9</accession>
<gene>
    <name evidence="3" type="ORF">ET464_08885</name>
</gene>
<keyword evidence="1" id="KW-1133">Transmembrane helix</keyword>
<protein>
    <recommendedName>
        <fullName evidence="5">DUF3153 domain-containing protein</fullName>
    </recommendedName>
</protein>
<dbReference type="RefSeq" id="WP_129440169.1">
    <property type="nucleotide sequence ID" value="NZ_CP035492.1"/>
</dbReference>
<sequence>MIRKYNGWLAAALLLAAMCLLASCAQAQGKAHLTVNRNGTADLNLDMSVSNEALNLLGQPDLIPQLISKLQAQGLDAQSYTKDGSTGLTASRSFQLKNMGISGVTAKLPDGLEAEHSSEESFFYTKEHIAVTVDMEKLMASSSDAAGQQLSAMNPLVKGLVQSQIKLQFLLTAPVKAGASNANEIQDHGRTLVWDIKLFEPNRFEVDINVPNIRHIAYTGGAVLIIIIAAVWLAVRTYRKRRRSA</sequence>
<feature type="transmembrane region" description="Helical" evidence="1">
    <location>
        <begin position="216"/>
        <end position="235"/>
    </location>
</feature>
<name>A0A4P6EXN9_9BACL</name>
<evidence type="ECO:0000313" key="4">
    <source>
        <dbReference type="Proteomes" id="UP000293568"/>
    </source>
</evidence>
<evidence type="ECO:0008006" key="5">
    <source>
        <dbReference type="Google" id="ProtNLM"/>
    </source>
</evidence>